<sequence length="478" mass="53138">MHTIEADYLVVGAGAMAMAFIDALVAEASAAQARVVVVDRNHAPGGHWTMAYPFVRLHQPSAFYGVNSLPLGGDAIDQVGWNRGLYELATAGEICAYYDHIMRRRLLPSGRVRYFPMSEYLGEHRGEARFRTLAGADYTVRVARRIVDATYMRVTVPAMRPPPYRVAPGIDCVPPGDLPRRGAHERYVIVGAGKTGIDTCLWLLGQGVDPDRLTWIMPRDSWLLDRETMQPGALFAEKTKASFTAQLRAINDAASVRDLFDRLEEAGLLLRIEPAIRPAMYRCATVTRLELEQLRRITDVVRMGHLRAIEADTMVLDRGAVAVSGRELYLDCTADGAEKRPATPIFDFNRITLQSVRGCQQIFSAALIAHVEAAYRDDSLKNELCVPLPHPDTDVDWLRLAWADYSNQLRWFDDPDLMSWLSTARLDLFGHLIGHLLPSASAKPRVRERILGIAKSVFSATATKLDELMAAEAALAAR</sequence>
<evidence type="ECO:0000313" key="1">
    <source>
        <dbReference type="EMBL" id="EUA53081.1"/>
    </source>
</evidence>
<protein>
    <submittedName>
        <fullName evidence="1">Pyridine nucleotide-disulfide oxidoreductase family protein</fullName>
    </submittedName>
</protein>
<reference evidence="1 2" key="1">
    <citation type="submission" date="2013-12" db="EMBL/GenBank/DDBJ databases">
        <authorList>
            <person name="Zelazny A."/>
            <person name="Olivier K."/>
            <person name="Holland S."/>
            <person name="Lenaerts A."/>
            <person name="Ordway D."/>
            <person name="DeGroote M.A."/>
            <person name="Parker T."/>
            <person name="Sizemore C."/>
            <person name="Tallon L.J."/>
            <person name="Sadzewicz L.K."/>
            <person name="Sengamalay N."/>
            <person name="Fraser C.M."/>
            <person name="Hine E."/>
            <person name="Shefchek K.A."/>
            <person name="Das S.P."/>
            <person name="Tettelin H."/>
        </authorList>
    </citation>
    <scope>NUCLEOTIDE SEQUENCE [LARGE SCALE GENOMIC DNA]</scope>
    <source>
        <strain evidence="1 2">1956</strain>
    </source>
</reference>
<dbReference type="SUPFAM" id="SSF51905">
    <property type="entry name" value="FAD/NAD(P)-binding domain"/>
    <property type="match status" value="1"/>
</dbReference>
<dbReference type="Proteomes" id="UP000020825">
    <property type="component" value="Unassembled WGS sequence"/>
</dbReference>
<dbReference type="PATRIC" id="fig|1299331.3.peg.4607"/>
<dbReference type="Gene3D" id="3.50.50.60">
    <property type="entry name" value="FAD/NAD(P)-binding domain"/>
    <property type="match status" value="2"/>
</dbReference>
<dbReference type="EMBL" id="JAOG01000003">
    <property type="protein sequence ID" value="EUA53081.1"/>
    <property type="molecule type" value="Genomic_DNA"/>
</dbReference>
<comment type="caution">
    <text evidence="1">The sequence shown here is derived from an EMBL/GenBank/DDBJ whole genome shotgun (WGS) entry which is preliminary data.</text>
</comment>
<proteinExistence type="predicted"/>
<organism evidence="1 2">
    <name type="scientific">Mycobacterium intracellulare 1956</name>
    <dbReference type="NCBI Taxonomy" id="1299331"/>
    <lineage>
        <taxon>Bacteria</taxon>
        <taxon>Bacillati</taxon>
        <taxon>Actinomycetota</taxon>
        <taxon>Actinomycetes</taxon>
        <taxon>Mycobacteriales</taxon>
        <taxon>Mycobacteriaceae</taxon>
        <taxon>Mycobacterium</taxon>
        <taxon>Mycobacterium avium complex (MAC)</taxon>
    </lineage>
</organism>
<accession>X8CBB0</accession>
<name>X8CBB0_MYCIT</name>
<evidence type="ECO:0000313" key="2">
    <source>
        <dbReference type="Proteomes" id="UP000020825"/>
    </source>
</evidence>
<gene>
    <name evidence="1" type="ORF">I550_4713</name>
</gene>
<dbReference type="InterPro" id="IPR036188">
    <property type="entry name" value="FAD/NAD-bd_sf"/>
</dbReference>
<dbReference type="AlphaFoldDB" id="X8CBB0"/>